<protein>
    <submittedName>
        <fullName evidence="3">Putative ubiquitin family protein (UBA/TS-N domain containing protein)</fullName>
    </submittedName>
</protein>
<reference evidence="3" key="1">
    <citation type="journal article" date="2009" name="Parasitology">
        <title>Identification and molecular characterization of numerous Histomonas meleagridis proteins using a cDNA library.</title>
        <authorList>
            <person name="Bilic I."/>
            <person name="Leberl M."/>
            <person name="Hess M."/>
        </authorList>
    </citation>
    <scope>NUCLEOTIDE SEQUENCE</scope>
</reference>
<dbReference type="FunFam" id="1.10.8.10:FF:000003">
    <property type="entry name" value="UV excision repair protein RAD23 homolog"/>
    <property type="match status" value="1"/>
</dbReference>
<name>B9W440_HISME</name>
<feature type="domain" description="UBA" evidence="2">
    <location>
        <begin position="89"/>
        <end position="130"/>
    </location>
</feature>
<dbReference type="PROSITE" id="PS50030">
    <property type="entry name" value="UBA"/>
    <property type="match status" value="1"/>
</dbReference>
<sequence>ARLQVDTSGSKEFGTRPTQNTPEEAPKPQEALPAHEEPAPKPQEEAPPVHEEPAPKQQEDPAPQVQQPTPTISVTQPQHQTSHTSGSDALSFSDLVDQIVDMGFSKADAEKALRKNHNNVTRAIEYLLSGATDDSELSFVRQNSGFVGSQEEEDDDDFNPQTSFGGGYGNYQNYGGGYNNYGGGYNNYGGGYNNYGGGYANTGGAYRFGQLQSVYNALSHDEQQAVNRLANSSDPLTALQVYMACDKNEETARACLN</sequence>
<dbReference type="SMART" id="SM00165">
    <property type="entry name" value="UBA"/>
    <property type="match status" value="1"/>
</dbReference>
<dbReference type="Gene3D" id="1.10.8.10">
    <property type="entry name" value="DNA helicase RuvA subunit, C-terminal domain"/>
    <property type="match status" value="2"/>
</dbReference>
<feature type="region of interest" description="Disordered" evidence="1">
    <location>
        <begin position="1"/>
        <end position="89"/>
    </location>
</feature>
<feature type="non-terminal residue" evidence="3">
    <location>
        <position position="257"/>
    </location>
</feature>
<evidence type="ECO:0000259" key="2">
    <source>
        <dbReference type="PROSITE" id="PS50030"/>
    </source>
</evidence>
<feature type="non-terminal residue" evidence="3">
    <location>
        <position position="1"/>
    </location>
</feature>
<proteinExistence type="evidence at transcript level"/>
<gene>
    <name evidence="3" type="primary">TVAG_392980</name>
</gene>
<evidence type="ECO:0000256" key="1">
    <source>
        <dbReference type="SAM" id="MobiDB-lite"/>
    </source>
</evidence>
<feature type="compositionally biased region" description="Basic and acidic residues" evidence="1">
    <location>
        <begin position="33"/>
        <end position="59"/>
    </location>
</feature>
<dbReference type="SUPFAM" id="SSF46934">
    <property type="entry name" value="UBA-like"/>
    <property type="match status" value="1"/>
</dbReference>
<dbReference type="VEuPathDB" id="TrichDB:GPJ56_005073"/>
<dbReference type="AlphaFoldDB" id="B9W440"/>
<feature type="compositionally biased region" description="Polar residues" evidence="1">
    <location>
        <begin position="64"/>
        <end position="89"/>
    </location>
</feature>
<dbReference type="CDD" id="cd14297">
    <property type="entry name" value="UBA2_spUBP14_like"/>
    <property type="match status" value="1"/>
</dbReference>
<dbReference type="InterPro" id="IPR015940">
    <property type="entry name" value="UBA"/>
</dbReference>
<organism evidence="3">
    <name type="scientific">Histomonas meleagridis</name>
    <name type="common">Parasitic protozoan</name>
    <dbReference type="NCBI Taxonomy" id="135588"/>
    <lineage>
        <taxon>Eukaryota</taxon>
        <taxon>Metamonada</taxon>
        <taxon>Parabasalia</taxon>
        <taxon>Tritrichomonadida</taxon>
        <taxon>Dientamoebidae</taxon>
        <taxon>Histomonas</taxon>
    </lineage>
</organism>
<dbReference type="EMBL" id="FM200086">
    <property type="protein sequence ID" value="CAQ86697.1"/>
    <property type="molecule type" value="mRNA"/>
</dbReference>
<dbReference type="InterPro" id="IPR009060">
    <property type="entry name" value="UBA-like_sf"/>
</dbReference>
<evidence type="ECO:0000313" key="3">
    <source>
        <dbReference type="EMBL" id="CAQ86697.1"/>
    </source>
</evidence>
<dbReference type="Pfam" id="PF22562">
    <property type="entry name" value="UBA_7"/>
    <property type="match status" value="1"/>
</dbReference>
<dbReference type="VEuPathDB" id="TrichDB:GO595_004639"/>
<feature type="compositionally biased region" description="Polar residues" evidence="1">
    <location>
        <begin position="1"/>
        <end position="22"/>
    </location>
</feature>
<accession>B9W440</accession>